<dbReference type="RefSeq" id="WP_021110851.1">
    <property type="nucleotide sequence ID" value="NZ_CP054198.1"/>
</dbReference>
<organism evidence="1 3">
    <name type="scientific">Glaesserella parasuis</name>
    <name type="common">Haemophilus parasuis</name>
    <dbReference type="NCBI Taxonomy" id="738"/>
    <lineage>
        <taxon>Bacteria</taxon>
        <taxon>Pseudomonadati</taxon>
        <taxon>Pseudomonadota</taxon>
        <taxon>Gammaproteobacteria</taxon>
        <taxon>Pasteurellales</taxon>
        <taxon>Pasteurellaceae</taxon>
        <taxon>Glaesserella</taxon>
    </lineage>
</organism>
<dbReference type="Proteomes" id="UP001148834">
    <property type="component" value="Unassembled WGS sequence"/>
</dbReference>
<protein>
    <submittedName>
        <fullName evidence="1">Phage major tail tube protein</fullName>
    </submittedName>
</protein>
<dbReference type="EMBL" id="JAODIR010000001">
    <property type="protein sequence ID" value="MDD2167080.1"/>
    <property type="molecule type" value="Genomic_DNA"/>
</dbReference>
<dbReference type="AlphaFoldDB" id="A0A084EX44"/>
<dbReference type="InterPro" id="IPR006498">
    <property type="entry name" value="Tail_tube"/>
</dbReference>
<reference evidence="2" key="2">
    <citation type="submission" date="2023-04" db="EMBL/GenBank/DDBJ databases">
        <title>Molecular characterization of the Integrative and Conjugative elements harboring multidrug-resistance gene from Glaesserella (Haemophilus) parasuis.</title>
        <authorList>
            <person name="Che Y."/>
            <person name="Zhou L."/>
        </authorList>
    </citation>
    <scope>NUCLEOTIDE SEQUENCE</scope>
    <source>
        <strain evidence="2">Z44</strain>
    </source>
</reference>
<name>A0A084EX44_GLAPU</name>
<sequence>MALPRLLKLMNVFNNGFGYEGVAEEVELPKLTMKQEDFRTGGMLGEVSANLGLEKLEMTHKYAGIVPELFKGFATDTIDSELIRFAGSYQRDDTGEITAVEVLVRGRHTELDGGSSKTGEKTETTIKSALSYYKLTVDGKELIEIDLINSVFKVDGKDRYAQHRAAIGL</sequence>
<dbReference type="OrthoDB" id="3078668at2"/>
<evidence type="ECO:0000313" key="2">
    <source>
        <dbReference type="EMBL" id="WGE11154.1"/>
    </source>
</evidence>
<dbReference type="Pfam" id="PF04985">
    <property type="entry name" value="Phage_tube"/>
    <property type="match status" value="1"/>
</dbReference>
<reference evidence="1" key="1">
    <citation type="submission" date="2022-09" db="EMBL/GenBank/DDBJ databases">
        <title>Molecular characterization of Glaesserella parasuis strains circulating in commercial swine farms using whole-genome sequencing.</title>
        <authorList>
            <person name="Mugabi R."/>
            <person name="Clavijo M."/>
            <person name="Li G."/>
        </authorList>
    </citation>
    <scope>NUCLEOTIDE SEQUENCE</scope>
    <source>
        <strain evidence="1">0435-53</strain>
    </source>
</reference>
<evidence type="ECO:0000313" key="1">
    <source>
        <dbReference type="EMBL" id="MDD2167080.1"/>
    </source>
</evidence>
<dbReference type="NCBIfam" id="TIGR01611">
    <property type="entry name" value="tail_tube"/>
    <property type="match status" value="1"/>
</dbReference>
<proteinExistence type="predicted"/>
<gene>
    <name evidence="1" type="ORF">N5925_00355</name>
    <name evidence="2" type="ORF">QBL01_06225</name>
</gene>
<dbReference type="Proteomes" id="UP001222296">
    <property type="component" value="Chromosome"/>
</dbReference>
<accession>A0A084EX44</accession>
<evidence type="ECO:0000313" key="3">
    <source>
        <dbReference type="Proteomes" id="UP001148834"/>
    </source>
</evidence>
<dbReference type="EMBL" id="CP121769">
    <property type="protein sequence ID" value="WGE11154.1"/>
    <property type="molecule type" value="Genomic_DNA"/>
</dbReference>